<dbReference type="Proteomes" id="UP001498398">
    <property type="component" value="Unassembled WGS sequence"/>
</dbReference>
<dbReference type="EMBL" id="JBANRG010000080">
    <property type="protein sequence ID" value="KAK7438197.1"/>
    <property type="molecule type" value="Genomic_DNA"/>
</dbReference>
<comment type="caution">
    <text evidence="2">The sequence shown here is derived from an EMBL/GenBank/DDBJ whole genome shotgun (WGS) entry which is preliminary data.</text>
</comment>
<keyword evidence="3" id="KW-1185">Reference proteome</keyword>
<evidence type="ECO:0000313" key="2">
    <source>
        <dbReference type="EMBL" id="KAK7438197.1"/>
    </source>
</evidence>
<reference evidence="2 3" key="1">
    <citation type="submission" date="2024-01" db="EMBL/GenBank/DDBJ databases">
        <title>A draft genome for the cacao thread blight pathogen Marasmiellus scandens.</title>
        <authorList>
            <person name="Baruah I.K."/>
            <person name="Leung J."/>
            <person name="Bukari Y."/>
            <person name="Amoako-Attah I."/>
            <person name="Meinhardt L.W."/>
            <person name="Bailey B.A."/>
            <person name="Cohen S.P."/>
        </authorList>
    </citation>
    <scope>NUCLEOTIDE SEQUENCE [LARGE SCALE GENOMIC DNA]</scope>
    <source>
        <strain evidence="2 3">GH-19</strain>
    </source>
</reference>
<accession>A0ABR1IS46</accession>
<feature type="region of interest" description="Disordered" evidence="1">
    <location>
        <begin position="51"/>
        <end position="75"/>
    </location>
</feature>
<feature type="region of interest" description="Disordered" evidence="1">
    <location>
        <begin position="128"/>
        <end position="208"/>
    </location>
</feature>
<sequence>MTEYDYSPEAYQRYMDTRSRVARWVDNTEAHSHEFRSPFGMRSDIGEEEMEDMSREMHGSHYGGHSRRRGSPLEDFNDMSAGLSTVGFDTGAPIPHPPFQATVPQSYAPAPRAPGPLPAQASYGSLYPSYLPPHQGQSTTYPPSPLVSACATPPPPIVIHKVSRHHSRHHRDHHHHSSSHTSSDSRSKSKSRPRTYIIQPSPSSAPMQYTVAPSSYPGQYGVNPPQTAPVGYVTGGYSSAPVVTATGGVVSPTPTYGYNQASVPGYVIVSPKGRDVKVVYT</sequence>
<evidence type="ECO:0000313" key="3">
    <source>
        <dbReference type="Proteomes" id="UP001498398"/>
    </source>
</evidence>
<evidence type="ECO:0000256" key="1">
    <source>
        <dbReference type="SAM" id="MobiDB-lite"/>
    </source>
</evidence>
<organism evidence="2 3">
    <name type="scientific">Marasmiellus scandens</name>
    <dbReference type="NCBI Taxonomy" id="2682957"/>
    <lineage>
        <taxon>Eukaryota</taxon>
        <taxon>Fungi</taxon>
        <taxon>Dikarya</taxon>
        <taxon>Basidiomycota</taxon>
        <taxon>Agaricomycotina</taxon>
        <taxon>Agaricomycetes</taxon>
        <taxon>Agaricomycetidae</taxon>
        <taxon>Agaricales</taxon>
        <taxon>Marasmiineae</taxon>
        <taxon>Omphalotaceae</taxon>
        <taxon>Marasmiellus</taxon>
    </lineage>
</organism>
<name>A0ABR1IS46_9AGAR</name>
<feature type="compositionally biased region" description="Basic residues" evidence="1">
    <location>
        <begin position="161"/>
        <end position="178"/>
    </location>
</feature>
<gene>
    <name evidence="2" type="ORF">VKT23_018127</name>
</gene>
<feature type="compositionally biased region" description="Polar residues" evidence="1">
    <location>
        <begin position="198"/>
        <end position="208"/>
    </location>
</feature>
<protein>
    <submittedName>
        <fullName evidence="2">Uncharacterized protein</fullName>
    </submittedName>
</protein>
<proteinExistence type="predicted"/>